<dbReference type="SUPFAM" id="SSF53300">
    <property type="entry name" value="vWA-like"/>
    <property type="match status" value="1"/>
</dbReference>
<evidence type="ECO:0000313" key="4">
    <source>
        <dbReference type="Proteomes" id="UP000244081"/>
    </source>
</evidence>
<proteinExistence type="predicted"/>
<dbReference type="Proteomes" id="UP000244081">
    <property type="component" value="Unassembled WGS sequence"/>
</dbReference>
<dbReference type="Pfam" id="PF13519">
    <property type="entry name" value="VWA_2"/>
    <property type="match status" value="1"/>
</dbReference>
<evidence type="ECO:0000313" key="3">
    <source>
        <dbReference type="EMBL" id="PTW55678.1"/>
    </source>
</evidence>
<name>A0A2T5UW10_9HYPH</name>
<evidence type="ECO:0000259" key="2">
    <source>
        <dbReference type="PROSITE" id="PS50234"/>
    </source>
</evidence>
<comment type="caution">
    <text evidence="3">The sequence shown here is derived from an EMBL/GenBank/DDBJ whole genome shotgun (WGS) entry which is preliminary data.</text>
</comment>
<dbReference type="RefSeq" id="WP_107991718.1">
    <property type="nucleotide sequence ID" value="NZ_QAYG01000012.1"/>
</dbReference>
<gene>
    <name evidence="3" type="ORF">C8N35_1121</name>
</gene>
<evidence type="ECO:0000256" key="1">
    <source>
        <dbReference type="SAM" id="SignalP"/>
    </source>
</evidence>
<feature type="non-terminal residue" evidence="3">
    <location>
        <position position="512"/>
    </location>
</feature>
<feature type="domain" description="VWFA" evidence="2">
    <location>
        <begin position="32"/>
        <end position="211"/>
    </location>
</feature>
<dbReference type="AlphaFoldDB" id="A0A2T5UW10"/>
<dbReference type="OrthoDB" id="9783818at2"/>
<dbReference type="PROSITE" id="PS50234">
    <property type="entry name" value="VWFA"/>
    <property type="match status" value="1"/>
</dbReference>
<keyword evidence="1" id="KW-0732">Signal</keyword>
<protein>
    <submittedName>
        <fullName evidence="3">Ca-activated chloride channel family protein</fullName>
    </submittedName>
</protein>
<dbReference type="Gene3D" id="3.40.50.410">
    <property type="entry name" value="von Willebrand factor, type A domain"/>
    <property type="match status" value="1"/>
</dbReference>
<sequence>MPKHPFSWLIVLLALTCGASVAQAQTGSDTDKIILVLDASGSMWGQIDGEAKITIARRVIGDLLDTLPAKVELGLTVYGHREKGNCDDIETLVVPGAQPRGAIRQAIAMIKPKGKTPLSKAVELAAEALKYEENKATVILVSDGIETCNYDPCDVGKHLEANGIDFTAHVIGFDLADDETRAQLQCLAENTGGRFLTADNAEELADALQQVSAAAPPAARIDAVFEATDGKGGPVIKNGLAWTLSDLETGAATVDGLEIGVLRMPVEAGAYKVVVKRTDGVSAEREVEIGADADNSFVLPLIVELPDASISASAEAAQGSALPVTWAGPNEDRDYISVAEAGSDGGVYINYTYTEKGSPLQLRMPPKPGEYEIRYIRSQDNEVLASATVTVVPVEVSVSAASEAPQGSAIPVTWVGPDEQRDYISVAEAGSDGGAYINYTYTEKGSPLQLRMPAKPGDYEIRYILSQDNKILASTTVKVTQVEVSVSAASEAPQGSAIPVTWVGPDEQRDYI</sequence>
<dbReference type="InterPro" id="IPR002035">
    <property type="entry name" value="VWF_A"/>
</dbReference>
<accession>A0A2T5UW10</accession>
<reference evidence="3 4" key="1">
    <citation type="submission" date="2018-04" db="EMBL/GenBank/DDBJ databases">
        <title>Genomic Encyclopedia of Archaeal and Bacterial Type Strains, Phase II (KMG-II): from individual species to whole genera.</title>
        <authorList>
            <person name="Goeker M."/>
        </authorList>
    </citation>
    <scope>NUCLEOTIDE SEQUENCE [LARGE SCALE GENOMIC DNA]</scope>
    <source>
        <strain evidence="3 4">DSM 23382</strain>
    </source>
</reference>
<dbReference type="SMART" id="SM00327">
    <property type="entry name" value="VWA"/>
    <property type="match status" value="1"/>
</dbReference>
<dbReference type="InterPro" id="IPR036465">
    <property type="entry name" value="vWFA_dom_sf"/>
</dbReference>
<organism evidence="3 4">
    <name type="scientific">Breoghania corrubedonensis</name>
    <dbReference type="NCBI Taxonomy" id="665038"/>
    <lineage>
        <taxon>Bacteria</taxon>
        <taxon>Pseudomonadati</taxon>
        <taxon>Pseudomonadota</taxon>
        <taxon>Alphaproteobacteria</taxon>
        <taxon>Hyphomicrobiales</taxon>
        <taxon>Stappiaceae</taxon>
        <taxon>Breoghania</taxon>
    </lineage>
</organism>
<feature type="signal peptide" evidence="1">
    <location>
        <begin position="1"/>
        <end position="24"/>
    </location>
</feature>
<dbReference type="EMBL" id="QAYG01000012">
    <property type="protein sequence ID" value="PTW55678.1"/>
    <property type="molecule type" value="Genomic_DNA"/>
</dbReference>
<feature type="chain" id="PRO_5015511991" evidence="1">
    <location>
        <begin position="25"/>
        <end position="512"/>
    </location>
</feature>
<keyword evidence="4" id="KW-1185">Reference proteome</keyword>